<sequence>MLHNSEAIVQLHGVGVDVSHVSGVSIGGKIVSLSDFNSILGLKGPMPIIVGKVRSIKTK</sequence>
<dbReference type="AlphaFoldDB" id="A0A1J5PAC0"/>
<comment type="caution">
    <text evidence="1">The sequence shown here is derived from an EMBL/GenBank/DDBJ whole genome shotgun (WGS) entry which is preliminary data.</text>
</comment>
<proteinExistence type="predicted"/>
<gene>
    <name evidence="1" type="ORF">GALL_536890</name>
</gene>
<reference evidence="1" key="1">
    <citation type="submission" date="2016-10" db="EMBL/GenBank/DDBJ databases">
        <title>Sequence of Gallionella enrichment culture.</title>
        <authorList>
            <person name="Poehlein A."/>
            <person name="Muehling M."/>
            <person name="Daniel R."/>
        </authorList>
    </citation>
    <scope>NUCLEOTIDE SEQUENCE</scope>
</reference>
<dbReference type="EMBL" id="MLJW01007860">
    <property type="protein sequence ID" value="OIQ64759.1"/>
    <property type="molecule type" value="Genomic_DNA"/>
</dbReference>
<protein>
    <submittedName>
        <fullName evidence="1">Uncharacterized protein</fullName>
    </submittedName>
</protein>
<name>A0A1J5PAC0_9ZZZZ</name>
<accession>A0A1J5PAC0</accession>
<evidence type="ECO:0000313" key="1">
    <source>
        <dbReference type="EMBL" id="OIQ64759.1"/>
    </source>
</evidence>
<organism evidence="1">
    <name type="scientific">mine drainage metagenome</name>
    <dbReference type="NCBI Taxonomy" id="410659"/>
    <lineage>
        <taxon>unclassified sequences</taxon>
        <taxon>metagenomes</taxon>
        <taxon>ecological metagenomes</taxon>
    </lineage>
</organism>